<sequence>MGFGQKVELKWLNPRSLHLPSIYVSFHNNKLTEFELCLPTMQQIDSESRNPVGCDDRKIGHEDATEDVDDDIPDSTVVEVPSDFPPESFWLSKDAEFDWLDRNAFLERNESMKGYSTSTNLNQIVNPSHSNSSSQRYSVNLKSKAAIIGLPKTQKTTYVDSKRRQCKPLNVRMFPMRSYSVGKAPTTIPLMEPSSPKVSCIGRVRSKRCRSRRKSSGQAIEPAKSASQLSGTGRAHKSGLLSRITSLFRSEGHRRRKNSKTSLEKFKAPVENSVPRKISVSVKPVSSEPGTPSGPAALGSMIRFASGRKPESWGGSDDYDVVGCHSLDSGLRGV</sequence>
<organism evidence="1 2">
    <name type="scientific">Smallanthus sonchifolius</name>
    <dbReference type="NCBI Taxonomy" id="185202"/>
    <lineage>
        <taxon>Eukaryota</taxon>
        <taxon>Viridiplantae</taxon>
        <taxon>Streptophyta</taxon>
        <taxon>Embryophyta</taxon>
        <taxon>Tracheophyta</taxon>
        <taxon>Spermatophyta</taxon>
        <taxon>Magnoliopsida</taxon>
        <taxon>eudicotyledons</taxon>
        <taxon>Gunneridae</taxon>
        <taxon>Pentapetalae</taxon>
        <taxon>asterids</taxon>
        <taxon>campanulids</taxon>
        <taxon>Asterales</taxon>
        <taxon>Asteraceae</taxon>
        <taxon>Asteroideae</taxon>
        <taxon>Heliantheae alliance</taxon>
        <taxon>Millerieae</taxon>
        <taxon>Smallanthus</taxon>
    </lineage>
</organism>
<dbReference type="EMBL" id="CM042025">
    <property type="protein sequence ID" value="KAI3806336.1"/>
    <property type="molecule type" value="Genomic_DNA"/>
</dbReference>
<gene>
    <name evidence="1" type="ORF">L1987_22235</name>
</gene>
<evidence type="ECO:0000313" key="1">
    <source>
        <dbReference type="EMBL" id="KAI3806336.1"/>
    </source>
</evidence>
<comment type="caution">
    <text evidence="1">The sequence shown here is derived from an EMBL/GenBank/DDBJ whole genome shotgun (WGS) entry which is preliminary data.</text>
</comment>
<name>A0ACB9IFS2_9ASTR</name>
<evidence type="ECO:0000313" key="2">
    <source>
        <dbReference type="Proteomes" id="UP001056120"/>
    </source>
</evidence>
<accession>A0ACB9IFS2</accession>
<reference evidence="1 2" key="2">
    <citation type="journal article" date="2022" name="Mol. Ecol. Resour.">
        <title>The genomes of chicory, endive, great burdock and yacon provide insights into Asteraceae paleo-polyploidization history and plant inulin production.</title>
        <authorList>
            <person name="Fan W."/>
            <person name="Wang S."/>
            <person name="Wang H."/>
            <person name="Wang A."/>
            <person name="Jiang F."/>
            <person name="Liu H."/>
            <person name="Zhao H."/>
            <person name="Xu D."/>
            <person name="Zhang Y."/>
        </authorList>
    </citation>
    <scope>NUCLEOTIDE SEQUENCE [LARGE SCALE GENOMIC DNA]</scope>
    <source>
        <strain evidence="2">cv. Yunnan</strain>
        <tissue evidence="1">Leaves</tissue>
    </source>
</reference>
<dbReference type="Proteomes" id="UP001056120">
    <property type="component" value="Linkage Group LG08"/>
</dbReference>
<protein>
    <submittedName>
        <fullName evidence="1">Uncharacterized protein</fullName>
    </submittedName>
</protein>
<proteinExistence type="predicted"/>
<reference evidence="2" key="1">
    <citation type="journal article" date="2022" name="Mol. Ecol. Resour.">
        <title>The genomes of chicory, endive, great burdock and yacon provide insights into Asteraceae palaeo-polyploidization history and plant inulin production.</title>
        <authorList>
            <person name="Fan W."/>
            <person name="Wang S."/>
            <person name="Wang H."/>
            <person name="Wang A."/>
            <person name="Jiang F."/>
            <person name="Liu H."/>
            <person name="Zhao H."/>
            <person name="Xu D."/>
            <person name="Zhang Y."/>
        </authorList>
    </citation>
    <scope>NUCLEOTIDE SEQUENCE [LARGE SCALE GENOMIC DNA]</scope>
    <source>
        <strain evidence="2">cv. Yunnan</strain>
    </source>
</reference>
<keyword evidence="2" id="KW-1185">Reference proteome</keyword>